<feature type="transmembrane region" description="Helical" evidence="1">
    <location>
        <begin position="194"/>
        <end position="214"/>
    </location>
</feature>
<dbReference type="EMBL" id="JANQDX010000013">
    <property type="protein sequence ID" value="KAL0913237.1"/>
    <property type="molecule type" value="Genomic_DNA"/>
</dbReference>
<keyword evidence="1" id="KW-1133">Transmembrane helix</keyword>
<evidence type="ECO:0000313" key="2">
    <source>
        <dbReference type="EMBL" id="KAL0913237.1"/>
    </source>
</evidence>
<organism evidence="2 3">
    <name type="scientific">Dendrobium thyrsiflorum</name>
    <name type="common">Pinecone-like raceme dendrobium</name>
    <name type="synonym">Orchid</name>
    <dbReference type="NCBI Taxonomy" id="117978"/>
    <lineage>
        <taxon>Eukaryota</taxon>
        <taxon>Viridiplantae</taxon>
        <taxon>Streptophyta</taxon>
        <taxon>Embryophyta</taxon>
        <taxon>Tracheophyta</taxon>
        <taxon>Spermatophyta</taxon>
        <taxon>Magnoliopsida</taxon>
        <taxon>Liliopsida</taxon>
        <taxon>Asparagales</taxon>
        <taxon>Orchidaceae</taxon>
        <taxon>Epidendroideae</taxon>
        <taxon>Malaxideae</taxon>
        <taxon>Dendrobiinae</taxon>
        <taxon>Dendrobium</taxon>
    </lineage>
</organism>
<name>A0ABD0US61_DENTH</name>
<reference evidence="2 3" key="1">
    <citation type="journal article" date="2024" name="Plant Biotechnol. J.">
        <title>Dendrobium thyrsiflorum genome and its molecular insights into genes involved in important horticultural traits.</title>
        <authorList>
            <person name="Chen B."/>
            <person name="Wang J.Y."/>
            <person name="Zheng P.J."/>
            <person name="Li K.L."/>
            <person name="Liang Y.M."/>
            <person name="Chen X.F."/>
            <person name="Zhang C."/>
            <person name="Zhao X."/>
            <person name="He X."/>
            <person name="Zhang G.Q."/>
            <person name="Liu Z.J."/>
            <person name="Xu Q."/>
        </authorList>
    </citation>
    <scope>NUCLEOTIDE SEQUENCE [LARGE SCALE GENOMIC DNA]</scope>
    <source>
        <strain evidence="2">GZMU011</strain>
    </source>
</reference>
<evidence type="ECO:0000256" key="1">
    <source>
        <dbReference type="SAM" id="Phobius"/>
    </source>
</evidence>
<dbReference type="Proteomes" id="UP001552299">
    <property type="component" value="Unassembled WGS sequence"/>
</dbReference>
<evidence type="ECO:0000313" key="3">
    <source>
        <dbReference type="Proteomes" id="UP001552299"/>
    </source>
</evidence>
<proteinExistence type="predicted"/>
<dbReference type="AlphaFoldDB" id="A0ABD0US61"/>
<feature type="transmembrane region" description="Helical" evidence="1">
    <location>
        <begin position="265"/>
        <end position="285"/>
    </location>
</feature>
<feature type="transmembrane region" description="Helical" evidence="1">
    <location>
        <begin position="135"/>
        <end position="158"/>
    </location>
</feature>
<keyword evidence="1" id="KW-0472">Membrane</keyword>
<sequence length="322" mass="35645">MQRVMLLFVPKYSTLSIPPQRITTVRDFLQARPPMIGPSSLNQLFASKIERYPAQCTRESVMASPKYSQLFHSRPPSPFHHPAIPVSLVSLNPPSFLPFVSTATSMSSSLPPTKSAMASNKERLWSRAWRGAKTIFFVVNMLVSLLLVCAPPLLVILLDLLLPSALLAAANCPAVYTAPSLSFQLRTFQIQDSLIDLPVISIARSILILCFYLCCNGWGPYLGVTTVCGIASVGYVSLKAFMMFGPEPLRGQRRLLMFGAKEGPAIEALFLSSMALAMAHVVAAYRTSCRERRKLLVYKLDIEAVSLYNNEFPNYHKIALSK</sequence>
<keyword evidence="1" id="KW-0812">Transmembrane</keyword>
<feature type="transmembrane region" description="Helical" evidence="1">
    <location>
        <begin position="221"/>
        <end position="245"/>
    </location>
</feature>
<keyword evidence="3" id="KW-1185">Reference proteome</keyword>
<gene>
    <name evidence="2" type="ORF">M5K25_016681</name>
</gene>
<dbReference type="PANTHER" id="PTHR34953">
    <property type="entry name" value="ALPHA/BETA HYDROLASE RELATED PROTEIN"/>
    <property type="match status" value="1"/>
</dbReference>
<protein>
    <submittedName>
        <fullName evidence="2">Uncharacterized protein</fullName>
    </submittedName>
</protein>
<accession>A0ABD0US61</accession>
<comment type="caution">
    <text evidence="2">The sequence shown here is derived from an EMBL/GenBank/DDBJ whole genome shotgun (WGS) entry which is preliminary data.</text>
</comment>
<dbReference type="PANTHER" id="PTHR34953:SF1">
    <property type="entry name" value="ALPHA_BETA HYDROLASE RELATED PROTEIN"/>
    <property type="match status" value="1"/>
</dbReference>